<dbReference type="EMBL" id="UINC01199710">
    <property type="protein sequence ID" value="SVE18262.1"/>
    <property type="molecule type" value="Genomic_DNA"/>
</dbReference>
<reference evidence="1" key="1">
    <citation type="submission" date="2018-05" db="EMBL/GenBank/DDBJ databases">
        <authorList>
            <person name="Lanie J.A."/>
            <person name="Ng W.-L."/>
            <person name="Kazmierczak K.M."/>
            <person name="Andrzejewski T.M."/>
            <person name="Davidsen T.M."/>
            <person name="Wayne K.J."/>
            <person name="Tettelin H."/>
            <person name="Glass J.I."/>
            <person name="Rusch D."/>
            <person name="Podicherti R."/>
            <person name="Tsui H.-C.T."/>
            <person name="Winkler M.E."/>
        </authorList>
    </citation>
    <scope>NUCLEOTIDE SEQUENCE</scope>
</reference>
<sequence length="31" mass="3425">IWFGNLSGIYTQSGYNPYRMCQGIVDLASVA</sequence>
<accession>A0A383BE89</accession>
<organism evidence="1">
    <name type="scientific">marine metagenome</name>
    <dbReference type="NCBI Taxonomy" id="408172"/>
    <lineage>
        <taxon>unclassified sequences</taxon>
        <taxon>metagenomes</taxon>
        <taxon>ecological metagenomes</taxon>
    </lineage>
</organism>
<proteinExistence type="predicted"/>
<gene>
    <name evidence="1" type="ORF">METZ01_LOCUS471116</name>
</gene>
<dbReference type="AlphaFoldDB" id="A0A383BE89"/>
<name>A0A383BE89_9ZZZZ</name>
<protein>
    <submittedName>
        <fullName evidence="1">Uncharacterized protein</fullName>
    </submittedName>
</protein>
<feature type="non-terminal residue" evidence="1">
    <location>
        <position position="1"/>
    </location>
</feature>
<evidence type="ECO:0000313" key="1">
    <source>
        <dbReference type="EMBL" id="SVE18262.1"/>
    </source>
</evidence>